<keyword evidence="3" id="KW-1185">Reference proteome</keyword>
<organism evidence="2 3">
    <name type="scientific">Anisodus acutangulus</name>
    <dbReference type="NCBI Taxonomy" id="402998"/>
    <lineage>
        <taxon>Eukaryota</taxon>
        <taxon>Viridiplantae</taxon>
        <taxon>Streptophyta</taxon>
        <taxon>Embryophyta</taxon>
        <taxon>Tracheophyta</taxon>
        <taxon>Spermatophyta</taxon>
        <taxon>Magnoliopsida</taxon>
        <taxon>eudicotyledons</taxon>
        <taxon>Gunneridae</taxon>
        <taxon>Pentapetalae</taxon>
        <taxon>asterids</taxon>
        <taxon>lamiids</taxon>
        <taxon>Solanales</taxon>
        <taxon>Solanaceae</taxon>
        <taxon>Solanoideae</taxon>
        <taxon>Hyoscyameae</taxon>
        <taxon>Anisodus</taxon>
    </lineage>
</organism>
<accession>A0A9Q1LC79</accession>
<dbReference type="InterPro" id="IPR045249">
    <property type="entry name" value="HARBI1-like"/>
</dbReference>
<dbReference type="PANTHER" id="PTHR22930">
    <property type="match status" value="1"/>
</dbReference>
<sequence>MNDQNEQSDHTREEEDGDIFQQAFFVSALVGEYAVKNLCKEPCRSSELTGHAWVQEILQGNPTHCYEMFRMIKHTFNLLCTELVEHGLKSSNRMGVEEIVAMFLVVVGHGVGNRMIQERFQHSGETVSRHFHQVLHTCLKLSIKYIKPEDPMFRDCHSKIKNDQ</sequence>
<gene>
    <name evidence="2" type="ORF">K7X08_006930</name>
</gene>
<evidence type="ECO:0000259" key="1">
    <source>
        <dbReference type="Pfam" id="PF26138"/>
    </source>
</evidence>
<proteinExistence type="predicted"/>
<dbReference type="Pfam" id="PF26138">
    <property type="entry name" value="DUF8040"/>
    <property type="match status" value="1"/>
</dbReference>
<protein>
    <recommendedName>
        <fullName evidence="1">DUF8040 domain-containing protein</fullName>
    </recommendedName>
</protein>
<feature type="domain" description="DUF8040" evidence="1">
    <location>
        <begin position="46"/>
        <end position="138"/>
    </location>
</feature>
<name>A0A9Q1LC79_9SOLA</name>
<reference evidence="3" key="1">
    <citation type="journal article" date="2023" name="Proc. Natl. Acad. Sci. U.S.A.">
        <title>Genomic and structural basis for evolution of tropane alkaloid biosynthesis.</title>
        <authorList>
            <person name="Wanga Y.-J."/>
            <person name="Taina T."/>
            <person name="Yua J.-Y."/>
            <person name="Lia J."/>
            <person name="Xua B."/>
            <person name="Chenc J."/>
            <person name="D'Auriad J.C."/>
            <person name="Huanga J.-P."/>
            <person name="Huanga S.-X."/>
        </authorList>
    </citation>
    <scope>NUCLEOTIDE SEQUENCE [LARGE SCALE GENOMIC DNA]</scope>
    <source>
        <strain evidence="3">cv. KIB-2019</strain>
    </source>
</reference>
<dbReference type="EMBL" id="JAJAGQ010000019">
    <property type="protein sequence ID" value="KAJ8533606.1"/>
    <property type="molecule type" value="Genomic_DNA"/>
</dbReference>
<comment type="caution">
    <text evidence="2">The sequence shown here is derived from an EMBL/GenBank/DDBJ whole genome shotgun (WGS) entry which is preliminary data.</text>
</comment>
<dbReference type="OrthoDB" id="785423at2759"/>
<evidence type="ECO:0000313" key="3">
    <source>
        <dbReference type="Proteomes" id="UP001152561"/>
    </source>
</evidence>
<evidence type="ECO:0000313" key="2">
    <source>
        <dbReference type="EMBL" id="KAJ8533606.1"/>
    </source>
</evidence>
<dbReference type="Proteomes" id="UP001152561">
    <property type="component" value="Unassembled WGS sequence"/>
</dbReference>
<dbReference type="PANTHER" id="PTHR22930:SF228">
    <property type="entry name" value="PROTEIN ALP1-LIKE"/>
    <property type="match status" value="1"/>
</dbReference>
<dbReference type="AlphaFoldDB" id="A0A9Q1LC79"/>
<dbReference type="InterPro" id="IPR058353">
    <property type="entry name" value="DUF8040"/>
</dbReference>